<evidence type="ECO:0000313" key="2">
    <source>
        <dbReference type="EMBL" id="ABM77339.1"/>
    </source>
</evidence>
<proteinExistence type="predicted"/>
<dbReference type="EMBL" id="CP000554">
    <property type="protein sequence ID" value="ABM77339.1"/>
    <property type="molecule type" value="Genomic_DNA"/>
</dbReference>
<dbReference type="KEGG" id="pmf:P9303_05871"/>
<protein>
    <submittedName>
        <fullName evidence="2">Uncharacterized protein</fullName>
    </submittedName>
</protein>
<organism evidence="2 3">
    <name type="scientific">Prochlorococcus marinus (strain MIT 9303)</name>
    <dbReference type="NCBI Taxonomy" id="59922"/>
    <lineage>
        <taxon>Bacteria</taxon>
        <taxon>Bacillati</taxon>
        <taxon>Cyanobacteriota</taxon>
        <taxon>Cyanophyceae</taxon>
        <taxon>Synechococcales</taxon>
        <taxon>Prochlorococcaceae</taxon>
        <taxon>Prochlorococcus</taxon>
    </lineage>
</organism>
<dbReference type="AlphaFoldDB" id="A2C779"/>
<dbReference type="HOGENOM" id="CLU_2864244_0_0_3"/>
<feature type="compositionally biased region" description="Basic and acidic residues" evidence="1">
    <location>
        <begin position="54"/>
        <end position="64"/>
    </location>
</feature>
<evidence type="ECO:0000256" key="1">
    <source>
        <dbReference type="SAM" id="MobiDB-lite"/>
    </source>
</evidence>
<name>A2C779_PROM3</name>
<accession>A2C779</accession>
<gene>
    <name evidence="2" type="ordered locus">P9303_05871</name>
</gene>
<reference evidence="2 3" key="1">
    <citation type="journal article" date="2007" name="PLoS Genet.">
        <title>Patterns and implications of gene gain and loss in the evolution of Prochlorococcus.</title>
        <authorList>
            <person name="Kettler G.C."/>
            <person name="Martiny A.C."/>
            <person name="Huang K."/>
            <person name="Zucker J."/>
            <person name="Coleman M.L."/>
            <person name="Rodrigue S."/>
            <person name="Chen F."/>
            <person name="Lapidus A."/>
            <person name="Ferriera S."/>
            <person name="Johnson J."/>
            <person name="Steglich C."/>
            <person name="Church G.M."/>
            <person name="Richardson P."/>
            <person name="Chisholm S.W."/>
        </authorList>
    </citation>
    <scope>NUCLEOTIDE SEQUENCE [LARGE SCALE GENOMIC DNA]</scope>
    <source>
        <strain evidence="2 3">MIT 9303</strain>
    </source>
</reference>
<dbReference type="Proteomes" id="UP000002274">
    <property type="component" value="Chromosome"/>
</dbReference>
<evidence type="ECO:0000313" key="3">
    <source>
        <dbReference type="Proteomes" id="UP000002274"/>
    </source>
</evidence>
<feature type="region of interest" description="Disordered" evidence="1">
    <location>
        <begin position="42"/>
        <end position="64"/>
    </location>
</feature>
<sequence>MRPELLESAEFINRKSKRKSIIAPFHALAVANMNLHKSLIAEHSPAKRQGNARELLDSIRAKHG</sequence>